<comment type="caution">
    <text evidence="8">The sequence shown here is derived from an EMBL/GenBank/DDBJ whole genome shotgun (WGS) entry which is preliminary data.</text>
</comment>
<dbReference type="AlphaFoldDB" id="A0AAN6MEX3"/>
<comment type="similarity">
    <text evidence="6">Belongs to the adenylate kinase family.</text>
</comment>
<evidence type="ECO:0000256" key="1">
    <source>
        <dbReference type="ARBA" id="ARBA00022679"/>
    </source>
</evidence>
<dbReference type="PANTHER" id="PTHR11845">
    <property type="entry name" value="5'-DEOXYNUCLEOTIDASE HDDC2"/>
    <property type="match status" value="1"/>
</dbReference>
<protein>
    <submittedName>
        <fullName evidence="8">Adenylate kinase</fullName>
    </submittedName>
</protein>
<keyword evidence="4 6" id="KW-0418">Kinase</keyword>
<dbReference type="GO" id="GO:0005737">
    <property type="term" value="C:cytoplasm"/>
    <property type="evidence" value="ECO:0007669"/>
    <property type="project" value="TreeGrafter"/>
</dbReference>
<keyword evidence="2" id="KW-0479">Metal-binding</keyword>
<dbReference type="GO" id="GO:0046872">
    <property type="term" value="F:metal ion binding"/>
    <property type="evidence" value="ECO:0007669"/>
    <property type="project" value="UniProtKB-KW"/>
</dbReference>
<keyword evidence="9" id="KW-1185">Reference proteome</keyword>
<evidence type="ECO:0000256" key="4">
    <source>
        <dbReference type="ARBA" id="ARBA00022777"/>
    </source>
</evidence>
<dbReference type="EMBL" id="MU855855">
    <property type="protein sequence ID" value="KAK3898949.1"/>
    <property type="molecule type" value="Genomic_DNA"/>
</dbReference>
<dbReference type="Gene3D" id="3.40.50.300">
    <property type="entry name" value="P-loop containing nucleotide triphosphate hydrolases"/>
    <property type="match status" value="1"/>
</dbReference>
<dbReference type="Gene3D" id="1.10.3210.10">
    <property type="entry name" value="Hypothetical protein af1432"/>
    <property type="match status" value="1"/>
</dbReference>
<organism evidence="8 9">
    <name type="scientific">Staphylotrichum tortipilum</name>
    <dbReference type="NCBI Taxonomy" id="2831512"/>
    <lineage>
        <taxon>Eukaryota</taxon>
        <taxon>Fungi</taxon>
        <taxon>Dikarya</taxon>
        <taxon>Ascomycota</taxon>
        <taxon>Pezizomycotina</taxon>
        <taxon>Sordariomycetes</taxon>
        <taxon>Sordariomycetidae</taxon>
        <taxon>Sordariales</taxon>
        <taxon>Chaetomiaceae</taxon>
        <taxon>Staphylotrichum</taxon>
    </lineage>
</organism>
<dbReference type="PRINTS" id="PR00094">
    <property type="entry name" value="ADENYLTKNASE"/>
</dbReference>
<proteinExistence type="inferred from homology"/>
<dbReference type="InterPro" id="IPR006674">
    <property type="entry name" value="HD_domain"/>
</dbReference>
<reference evidence="8" key="1">
    <citation type="journal article" date="2023" name="Mol. Phylogenet. Evol.">
        <title>Genome-scale phylogeny and comparative genomics of the fungal order Sordariales.</title>
        <authorList>
            <person name="Hensen N."/>
            <person name="Bonometti L."/>
            <person name="Westerberg I."/>
            <person name="Brannstrom I.O."/>
            <person name="Guillou S."/>
            <person name="Cros-Aarteil S."/>
            <person name="Calhoun S."/>
            <person name="Haridas S."/>
            <person name="Kuo A."/>
            <person name="Mondo S."/>
            <person name="Pangilinan J."/>
            <person name="Riley R."/>
            <person name="LaButti K."/>
            <person name="Andreopoulos B."/>
            <person name="Lipzen A."/>
            <person name="Chen C."/>
            <person name="Yan M."/>
            <person name="Daum C."/>
            <person name="Ng V."/>
            <person name="Clum A."/>
            <person name="Steindorff A."/>
            <person name="Ohm R.A."/>
            <person name="Martin F."/>
            <person name="Silar P."/>
            <person name="Natvig D.O."/>
            <person name="Lalanne C."/>
            <person name="Gautier V."/>
            <person name="Ament-Velasquez S.L."/>
            <person name="Kruys A."/>
            <person name="Hutchinson M.I."/>
            <person name="Powell A.J."/>
            <person name="Barry K."/>
            <person name="Miller A.N."/>
            <person name="Grigoriev I.V."/>
            <person name="Debuchy R."/>
            <person name="Gladieux P."/>
            <person name="Hiltunen Thoren M."/>
            <person name="Johannesson H."/>
        </authorList>
    </citation>
    <scope>NUCLEOTIDE SEQUENCE</scope>
    <source>
        <strain evidence="8">CBS 103.79</strain>
    </source>
</reference>
<keyword evidence="1 6" id="KW-0808">Transferase</keyword>
<evidence type="ECO:0000256" key="5">
    <source>
        <dbReference type="ARBA" id="ARBA00022801"/>
    </source>
</evidence>
<gene>
    <name evidence="8" type="ORF">C8A05DRAFT_37448</name>
</gene>
<name>A0AAN6MEX3_9PEZI</name>
<dbReference type="InterPro" id="IPR027417">
    <property type="entry name" value="P-loop_NTPase"/>
</dbReference>
<dbReference type="GO" id="GO:0019205">
    <property type="term" value="F:nucleobase-containing compound kinase activity"/>
    <property type="evidence" value="ECO:0007669"/>
    <property type="project" value="InterPro"/>
</dbReference>
<dbReference type="PANTHER" id="PTHR11845:SF13">
    <property type="entry name" value="5'-DEOXYNUCLEOTIDASE HDDC2"/>
    <property type="match status" value="1"/>
</dbReference>
<evidence type="ECO:0000313" key="9">
    <source>
        <dbReference type="Proteomes" id="UP001303889"/>
    </source>
</evidence>
<reference evidence="8" key="2">
    <citation type="submission" date="2023-05" db="EMBL/GenBank/DDBJ databases">
        <authorList>
            <consortium name="Lawrence Berkeley National Laboratory"/>
            <person name="Steindorff A."/>
            <person name="Hensen N."/>
            <person name="Bonometti L."/>
            <person name="Westerberg I."/>
            <person name="Brannstrom I.O."/>
            <person name="Guillou S."/>
            <person name="Cros-Aarteil S."/>
            <person name="Calhoun S."/>
            <person name="Haridas S."/>
            <person name="Kuo A."/>
            <person name="Mondo S."/>
            <person name="Pangilinan J."/>
            <person name="Riley R."/>
            <person name="Labutti K."/>
            <person name="Andreopoulos B."/>
            <person name="Lipzen A."/>
            <person name="Chen C."/>
            <person name="Yanf M."/>
            <person name="Daum C."/>
            <person name="Ng V."/>
            <person name="Clum A."/>
            <person name="Ohm R."/>
            <person name="Martin F."/>
            <person name="Silar P."/>
            <person name="Natvig D."/>
            <person name="Lalanne C."/>
            <person name="Gautier V."/>
            <person name="Ament-Velasquez S.L."/>
            <person name="Kruys A."/>
            <person name="Hutchinson M.I."/>
            <person name="Powell A.J."/>
            <person name="Barry K."/>
            <person name="Miller A.N."/>
            <person name="Grigoriev I.V."/>
            <person name="Debuchy R."/>
            <person name="Gladieux P."/>
            <person name="Thoren M.H."/>
            <person name="Johannesson H."/>
        </authorList>
    </citation>
    <scope>NUCLEOTIDE SEQUENCE</scope>
    <source>
        <strain evidence="8">CBS 103.79</strain>
    </source>
</reference>
<evidence type="ECO:0000313" key="8">
    <source>
        <dbReference type="EMBL" id="KAK3898949.1"/>
    </source>
</evidence>
<dbReference type="CDD" id="cd01428">
    <property type="entry name" value="ADK"/>
    <property type="match status" value="1"/>
</dbReference>
<evidence type="ECO:0000256" key="3">
    <source>
        <dbReference type="ARBA" id="ARBA00022741"/>
    </source>
</evidence>
<accession>A0AAN6MEX3</accession>
<feature type="domain" description="HD" evidence="7">
    <location>
        <begin position="13"/>
        <end position="150"/>
    </location>
</feature>
<dbReference type="Pfam" id="PF00406">
    <property type="entry name" value="ADK"/>
    <property type="match status" value="1"/>
</dbReference>
<dbReference type="SUPFAM" id="SSF109604">
    <property type="entry name" value="HD-domain/PDEase-like"/>
    <property type="match status" value="1"/>
</dbReference>
<dbReference type="Proteomes" id="UP001303889">
    <property type="component" value="Unassembled WGS sequence"/>
</dbReference>
<keyword evidence="3" id="KW-0547">Nucleotide-binding</keyword>
<dbReference type="HAMAP" id="MF_00235">
    <property type="entry name" value="Adenylate_kinase_Adk"/>
    <property type="match status" value="1"/>
</dbReference>
<dbReference type="Pfam" id="PF13023">
    <property type="entry name" value="HD_3"/>
    <property type="match status" value="1"/>
</dbReference>
<evidence type="ECO:0000256" key="6">
    <source>
        <dbReference type="RuleBase" id="RU003330"/>
    </source>
</evidence>
<sequence>MIELIRLLERLNSPRRGWPKRGIPESSAETISAHMYQMAMILMAYPWDDPAQQSTAVEMAIVHDAPEAVAGDVIPADNMNPETKRMREELGLDYLACLARGAGLDAFADRVATLWAEYEAHETPVSRVVHQVDKFQALAQAHLYARRHPELPRLADFRALRARLQDPWLARRADDILREWDEADQHQASGMVFVLVIGGPGVGKGTQCEQAARHFGFGHISVGELLRRERERPGSLFRDFIDKSFREHVPVPPSLAMRLLREELPKLEADGNKVRGLILDGFPLTEEQLKAFEEEVSPRYSTVVMQCPPEVLLQRLTERARTSSRVDDEVDRIKKRIASFEKSDSTALIRQLSRNPVYEIDCTGSVEEIKTEFWNYIQSSIDQAGPGN</sequence>
<evidence type="ECO:0000259" key="7">
    <source>
        <dbReference type="Pfam" id="PF13023"/>
    </source>
</evidence>
<dbReference type="GO" id="GO:0005524">
    <property type="term" value="F:ATP binding"/>
    <property type="evidence" value="ECO:0007669"/>
    <property type="project" value="InterPro"/>
</dbReference>
<keyword evidence="5" id="KW-0378">Hydrolase</keyword>
<dbReference type="GO" id="GO:0006139">
    <property type="term" value="P:nucleobase-containing compound metabolic process"/>
    <property type="evidence" value="ECO:0007669"/>
    <property type="project" value="InterPro"/>
</dbReference>
<dbReference type="InterPro" id="IPR000850">
    <property type="entry name" value="Adenylat/UMP-CMP_kin"/>
</dbReference>
<dbReference type="GO" id="GO:0002953">
    <property type="term" value="F:5'-deoxynucleotidase activity"/>
    <property type="evidence" value="ECO:0007669"/>
    <property type="project" value="InterPro"/>
</dbReference>
<evidence type="ECO:0000256" key="2">
    <source>
        <dbReference type="ARBA" id="ARBA00022723"/>
    </source>
</evidence>
<dbReference type="InterPro" id="IPR039356">
    <property type="entry name" value="YfbR/HDDC2"/>
</dbReference>
<dbReference type="SUPFAM" id="SSF52540">
    <property type="entry name" value="P-loop containing nucleoside triphosphate hydrolases"/>
    <property type="match status" value="1"/>
</dbReference>